<keyword evidence="2" id="KW-0472">Membrane</keyword>
<feature type="compositionally biased region" description="Basic and acidic residues" evidence="1">
    <location>
        <begin position="466"/>
        <end position="476"/>
    </location>
</feature>
<accession>W2RL30</accession>
<evidence type="ECO:0000256" key="2">
    <source>
        <dbReference type="SAM" id="Phobius"/>
    </source>
</evidence>
<feature type="region of interest" description="Disordered" evidence="1">
    <location>
        <begin position="464"/>
        <end position="484"/>
    </location>
</feature>
<dbReference type="GeneID" id="19975535"/>
<dbReference type="HOGENOM" id="CLU_018249_1_0_1"/>
<protein>
    <recommendedName>
        <fullName evidence="5">Arylsulfotransferase N-terminal domain-containing protein</fullName>
    </recommendedName>
</protein>
<dbReference type="PANTHER" id="PTHR35340">
    <property type="entry name" value="PQQ ENZYME REPEAT PROTEIN-RELATED"/>
    <property type="match status" value="1"/>
</dbReference>
<evidence type="ECO:0000256" key="1">
    <source>
        <dbReference type="SAM" id="MobiDB-lite"/>
    </source>
</evidence>
<keyword evidence="4" id="KW-1185">Reference proteome</keyword>
<feature type="transmembrane region" description="Helical" evidence="2">
    <location>
        <begin position="494"/>
        <end position="515"/>
    </location>
</feature>
<reference evidence="3 4" key="1">
    <citation type="submission" date="2013-03" db="EMBL/GenBank/DDBJ databases">
        <title>The Genome Sequence of Phialophora europaea CBS 101466.</title>
        <authorList>
            <consortium name="The Broad Institute Genomics Platform"/>
            <person name="Cuomo C."/>
            <person name="de Hoog S."/>
            <person name="Gorbushina A."/>
            <person name="Walker B."/>
            <person name="Young S.K."/>
            <person name="Zeng Q."/>
            <person name="Gargeya S."/>
            <person name="Fitzgerald M."/>
            <person name="Haas B."/>
            <person name="Abouelleil A."/>
            <person name="Allen A.W."/>
            <person name="Alvarado L."/>
            <person name="Arachchi H.M."/>
            <person name="Berlin A.M."/>
            <person name="Chapman S.B."/>
            <person name="Gainer-Dewar J."/>
            <person name="Goldberg J."/>
            <person name="Griggs A."/>
            <person name="Gujja S."/>
            <person name="Hansen M."/>
            <person name="Howarth C."/>
            <person name="Imamovic A."/>
            <person name="Ireland A."/>
            <person name="Larimer J."/>
            <person name="McCowan C."/>
            <person name="Murphy C."/>
            <person name="Pearson M."/>
            <person name="Poon T.W."/>
            <person name="Priest M."/>
            <person name="Roberts A."/>
            <person name="Saif S."/>
            <person name="Shea T."/>
            <person name="Sisk P."/>
            <person name="Sykes S."/>
            <person name="Wortman J."/>
            <person name="Nusbaum C."/>
            <person name="Birren B."/>
        </authorList>
    </citation>
    <scope>NUCLEOTIDE SEQUENCE [LARGE SCALE GENOMIC DNA]</scope>
    <source>
        <strain evidence="3 4">CBS 101466</strain>
    </source>
</reference>
<dbReference type="InterPro" id="IPR039535">
    <property type="entry name" value="ASST-like"/>
</dbReference>
<keyword evidence="2" id="KW-0812">Transmembrane</keyword>
<dbReference type="InterPro" id="IPR053143">
    <property type="entry name" value="Arylsulfate_ST"/>
</dbReference>
<dbReference type="STRING" id="1220924.W2RL30"/>
<evidence type="ECO:0008006" key="5">
    <source>
        <dbReference type="Google" id="ProtNLM"/>
    </source>
</evidence>
<dbReference type="eggNOG" id="ENOG502SI9I">
    <property type="taxonomic scope" value="Eukaryota"/>
</dbReference>
<keyword evidence="2" id="KW-1133">Transmembrane helix</keyword>
<dbReference type="PANTHER" id="PTHR35340:SF9">
    <property type="entry name" value="ASST-DOMAIN-CONTAINING PROTEIN"/>
    <property type="match status" value="1"/>
</dbReference>
<proteinExistence type="predicted"/>
<evidence type="ECO:0000313" key="3">
    <source>
        <dbReference type="EMBL" id="ETN37206.1"/>
    </source>
</evidence>
<dbReference type="RefSeq" id="XP_008720738.1">
    <property type="nucleotide sequence ID" value="XM_008722516.1"/>
</dbReference>
<sequence>MNEQEGIYIYDNDANLVYSSWGSGGPGVIHAPQVCNYKGSPHLCFYQGVQMIGWGHGHGVIMDSHYRVVKSIEPSGSYQASSDMHEFRLIDGDRALMTQYLRSVHDLCDYDLCDGLGYIQQGAFQEIDVETGEVIFEWHSLDHIALDESYVLPSSTEISGSGQEPTSPWDYFHINSIDKNDDGDYLISARHVSAVYKISGQDGHIIWRLNGAKSDFHLDNFGFSFQHDARWISDSKDESVISVFNNGGNGFNQTHPHSDGKIIHIDHKTKVARVLQKINPPFIDGHAHYAKSQGNFQTLPDGGIVMGWGYDPFFTEYAPGETEDREIVFYGYLALGHMMNYRTHKFDGWIGRPLTKPALWTYSKTGEEDSGMIMYFSWNGATEVSRWALYGAAAKNGPYVLLATRDKNGFETIYRHRKMLPWTYAEALDKNGESLGKSAPQETYVPRQELRQYCDDLACQFMPSQEQRDREREQATEQKASQRGGFLAQKKDQILFGSGIGASILLAIIAVVLGTRNRVKSAILRSVDRVWRLIWGKLGEEATGPEYRAVAGDEGDDEEVKAPMFRGDG</sequence>
<feature type="region of interest" description="Disordered" evidence="1">
    <location>
        <begin position="550"/>
        <end position="569"/>
    </location>
</feature>
<dbReference type="InParanoid" id="W2RL30"/>
<dbReference type="OrthoDB" id="5427350at2759"/>
<dbReference type="Proteomes" id="UP000030752">
    <property type="component" value="Unassembled WGS sequence"/>
</dbReference>
<name>W2RL30_CYPE1</name>
<evidence type="ECO:0000313" key="4">
    <source>
        <dbReference type="Proteomes" id="UP000030752"/>
    </source>
</evidence>
<dbReference type="Pfam" id="PF14269">
    <property type="entry name" value="Arylsulfotran_2"/>
    <property type="match status" value="1"/>
</dbReference>
<dbReference type="EMBL" id="KB822724">
    <property type="protein sequence ID" value="ETN37206.1"/>
    <property type="molecule type" value="Genomic_DNA"/>
</dbReference>
<dbReference type="VEuPathDB" id="FungiDB:HMPREF1541_08196"/>
<organism evidence="3 4">
    <name type="scientific">Cyphellophora europaea (strain CBS 101466)</name>
    <name type="common">Phialophora europaea</name>
    <dbReference type="NCBI Taxonomy" id="1220924"/>
    <lineage>
        <taxon>Eukaryota</taxon>
        <taxon>Fungi</taxon>
        <taxon>Dikarya</taxon>
        <taxon>Ascomycota</taxon>
        <taxon>Pezizomycotina</taxon>
        <taxon>Eurotiomycetes</taxon>
        <taxon>Chaetothyriomycetidae</taxon>
        <taxon>Chaetothyriales</taxon>
        <taxon>Cyphellophoraceae</taxon>
        <taxon>Cyphellophora</taxon>
    </lineage>
</organism>
<gene>
    <name evidence="3" type="ORF">HMPREF1541_08196</name>
</gene>
<dbReference type="AlphaFoldDB" id="W2RL30"/>